<keyword evidence="1" id="KW-0472">Membrane</keyword>
<dbReference type="AlphaFoldDB" id="A0A8D8S488"/>
<evidence type="ECO:0000313" key="2">
    <source>
        <dbReference type="EMBL" id="CAG6662978.1"/>
    </source>
</evidence>
<keyword evidence="1" id="KW-0812">Transmembrane</keyword>
<evidence type="ECO:0000256" key="1">
    <source>
        <dbReference type="SAM" id="Phobius"/>
    </source>
</evidence>
<feature type="transmembrane region" description="Helical" evidence="1">
    <location>
        <begin position="79"/>
        <end position="108"/>
    </location>
</feature>
<organism evidence="2">
    <name type="scientific">Cacopsylla melanoneura</name>
    <dbReference type="NCBI Taxonomy" id="428564"/>
    <lineage>
        <taxon>Eukaryota</taxon>
        <taxon>Metazoa</taxon>
        <taxon>Ecdysozoa</taxon>
        <taxon>Arthropoda</taxon>
        <taxon>Hexapoda</taxon>
        <taxon>Insecta</taxon>
        <taxon>Pterygota</taxon>
        <taxon>Neoptera</taxon>
        <taxon>Paraneoptera</taxon>
        <taxon>Hemiptera</taxon>
        <taxon>Sternorrhyncha</taxon>
        <taxon>Psylloidea</taxon>
        <taxon>Psyllidae</taxon>
        <taxon>Psyllinae</taxon>
        <taxon>Cacopsylla</taxon>
    </lineage>
</organism>
<feature type="transmembrane region" description="Helical" evidence="1">
    <location>
        <begin position="37"/>
        <end position="67"/>
    </location>
</feature>
<protein>
    <submittedName>
        <fullName evidence="2">Uncharacterized protein</fullName>
    </submittedName>
</protein>
<proteinExistence type="predicted"/>
<accession>A0A8D8S488</accession>
<name>A0A8D8S488_9HEMI</name>
<reference evidence="2" key="1">
    <citation type="submission" date="2021-05" db="EMBL/GenBank/DDBJ databases">
        <authorList>
            <person name="Alioto T."/>
            <person name="Alioto T."/>
            <person name="Gomez Garrido J."/>
        </authorList>
    </citation>
    <scope>NUCLEOTIDE SEQUENCE</scope>
</reference>
<keyword evidence="1" id="KW-1133">Transmembrane helix</keyword>
<dbReference type="EMBL" id="HBUF01204212">
    <property type="protein sequence ID" value="CAG6662978.1"/>
    <property type="molecule type" value="Transcribed_RNA"/>
</dbReference>
<sequence length="124" mass="14328">MRSLHSPILPTSITSRPRNQTLLPYSVNFLEPSSNKFYLFLFPLMILKLSSSDFFFPVCIFAIHLMFKFPHDMFKLVMNGYTALCCGNCSVLPSCVFSAPGFIIIFLLHSVEYPIIMRWSYRKS</sequence>